<feature type="transmembrane region" description="Helical" evidence="1">
    <location>
        <begin position="219"/>
        <end position="237"/>
    </location>
</feature>
<protein>
    <recommendedName>
        <fullName evidence="4">Integral membrane protein</fullName>
    </recommendedName>
</protein>
<dbReference type="EMBL" id="JBHTCG010000017">
    <property type="protein sequence ID" value="MFC7385255.1"/>
    <property type="molecule type" value="Genomic_DNA"/>
</dbReference>
<evidence type="ECO:0000313" key="3">
    <source>
        <dbReference type="Proteomes" id="UP001596496"/>
    </source>
</evidence>
<keyword evidence="1" id="KW-0472">Membrane</keyword>
<name>A0ABW2PAG3_9ACTN</name>
<keyword evidence="1" id="KW-1133">Transmembrane helix</keyword>
<feature type="transmembrane region" description="Helical" evidence="1">
    <location>
        <begin position="310"/>
        <end position="329"/>
    </location>
</feature>
<dbReference type="RefSeq" id="WP_380829193.1">
    <property type="nucleotide sequence ID" value="NZ_JBHTCG010000017.1"/>
</dbReference>
<evidence type="ECO:0008006" key="4">
    <source>
        <dbReference type="Google" id="ProtNLM"/>
    </source>
</evidence>
<proteinExistence type="predicted"/>
<comment type="caution">
    <text evidence="2">The sequence shown here is derived from an EMBL/GenBank/DDBJ whole genome shotgun (WGS) entry which is preliminary data.</text>
</comment>
<sequence>MGDTYRRLRRMVTLTLVLTAAVWLAATTLLLGSRATIASAAEEANPALLASLAAHAALSDTDRAAWQSFRGGEVKLTGPGRRYRDDITTAGENLVRLAELDTTGTAGRQALLAVNGQLVTYQGLVEQADASYRQGADDLGYAYLTYSSNLLHGPGGLLSRIEDMARLNRRAIERSHTSPWVDPGTPLVALLAAGVLLGHLLRVQVFLSRAFRRTINPPLLAATLVLCVLAIWTTLALNGGHQAFRSAERQALPALSQVWQTQIRRADLGTAALRANASRVASAEPDLTAAEPARARLDTLMARALDSGGLTAGLPIGAVAVAVLATAGLRLRLNEFRG</sequence>
<gene>
    <name evidence="2" type="ORF">ACFQSB_23810</name>
</gene>
<reference evidence="3" key="1">
    <citation type="journal article" date="2019" name="Int. J. Syst. Evol. Microbiol.">
        <title>The Global Catalogue of Microorganisms (GCM) 10K type strain sequencing project: providing services to taxonomists for standard genome sequencing and annotation.</title>
        <authorList>
            <consortium name="The Broad Institute Genomics Platform"/>
            <consortium name="The Broad Institute Genome Sequencing Center for Infectious Disease"/>
            <person name="Wu L."/>
            <person name="Ma J."/>
        </authorList>
    </citation>
    <scope>NUCLEOTIDE SEQUENCE [LARGE SCALE GENOMIC DNA]</scope>
    <source>
        <strain evidence="3">CECT 7649</strain>
    </source>
</reference>
<evidence type="ECO:0000256" key="1">
    <source>
        <dbReference type="SAM" id="Phobius"/>
    </source>
</evidence>
<feature type="transmembrane region" description="Helical" evidence="1">
    <location>
        <begin position="187"/>
        <end position="207"/>
    </location>
</feature>
<dbReference type="Proteomes" id="UP001596496">
    <property type="component" value="Unassembled WGS sequence"/>
</dbReference>
<keyword evidence="1" id="KW-0812">Transmembrane</keyword>
<accession>A0ABW2PAG3</accession>
<evidence type="ECO:0000313" key="2">
    <source>
        <dbReference type="EMBL" id="MFC7385255.1"/>
    </source>
</evidence>
<keyword evidence="3" id="KW-1185">Reference proteome</keyword>
<organism evidence="2 3">
    <name type="scientific">Sphaerisporangium rhizosphaerae</name>
    <dbReference type="NCBI Taxonomy" id="2269375"/>
    <lineage>
        <taxon>Bacteria</taxon>
        <taxon>Bacillati</taxon>
        <taxon>Actinomycetota</taxon>
        <taxon>Actinomycetes</taxon>
        <taxon>Streptosporangiales</taxon>
        <taxon>Streptosporangiaceae</taxon>
        <taxon>Sphaerisporangium</taxon>
    </lineage>
</organism>